<dbReference type="PANTHER" id="PTHR31332:SF0">
    <property type="entry name" value="7-HYDROXYMETHYL CHLOROPHYLL A REDUCTASE, CHLOROPLASTIC"/>
    <property type="match status" value="1"/>
</dbReference>
<dbReference type="InterPro" id="IPR017900">
    <property type="entry name" value="4Fe4S_Fe_S_CS"/>
</dbReference>
<evidence type="ECO:0000256" key="2">
    <source>
        <dbReference type="ARBA" id="ARBA00023004"/>
    </source>
</evidence>
<keyword evidence="1" id="KW-0479">Metal-binding</keyword>
<keyword evidence="3" id="KW-0411">Iron-sulfur</keyword>
<dbReference type="AlphaFoldDB" id="A0A4Y7RU66"/>
<name>A0A4Y7RU66_9FIRM</name>
<sequence>MGERGDGYNSAEMLKKNIISPGLCSGCGACVGYCPYIKCYGERVAVIHDCKITDGNCYRICPRASTNYDLLRRDTFGPIEFDLVLGNYEAIYFARATDESIRSRGQYGGVVTALSIFALETGILDCALMTGGNYTQAKPFIAADAGDMLACAGSKYTAAPNLSLFQEALKKGYQHIGVVGRPCQSTAARKMQQAAEIKGEKISLIIGLFCMGSFSPDFYQLIKDKKLDGYEKMDIPGDIKFARGNKETYLPFDEMREYVRDSCHICYDPLSELADLSVGSTEYDYGWNTLIMRTTKGSNLVKDAAARDVIELKEYPGDRLPLLKKAVFNKKKRVLERPDAKYLELSDQEKEFFLVTGGDI</sequence>
<dbReference type="GO" id="GO:0051536">
    <property type="term" value="F:iron-sulfur cluster binding"/>
    <property type="evidence" value="ECO:0007669"/>
    <property type="project" value="UniProtKB-KW"/>
</dbReference>
<dbReference type="Proteomes" id="UP000297597">
    <property type="component" value="Unassembled WGS sequence"/>
</dbReference>
<dbReference type="PROSITE" id="PS00198">
    <property type="entry name" value="4FE4S_FER_1"/>
    <property type="match status" value="1"/>
</dbReference>
<keyword evidence="2" id="KW-0408">Iron</keyword>
<protein>
    <recommendedName>
        <fullName evidence="4">4Fe-4S ferredoxin-type domain-containing protein</fullName>
    </recommendedName>
</protein>
<dbReference type="PROSITE" id="PS51379">
    <property type="entry name" value="4FE4S_FER_2"/>
    <property type="match status" value="1"/>
</dbReference>
<keyword evidence="6" id="KW-1185">Reference proteome</keyword>
<dbReference type="Gene3D" id="3.30.70.20">
    <property type="match status" value="1"/>
</dbReference>
<dbReference type="GO" id="GO:0046872">
    <property type="term" value="F:metal ion binding"/>
    <property type="evidence" value="ECO:0007669"/>
    <property type="project" value="UniProtKB-KW"/>
</dbReference>
<evidence type="ECO:0000256" key="3">
    <source>
        <dbReference type="ARBA" id="ARBA00023014"/>
    </source>
</evidence>
<evidence type="ECO:0000313" key="6">
    <source>
        <dbReference type="Proteomes" id="UP000297597"/>
    </source>
</evidence>
<dbReference type="EMBL" id="QFFZ01000006">
    <property type="protein sequence ID" value="TEB12515.1"/>
    <property type="molecule type" value="Genomic_DNA"/>
</dbReference>
<comment type="caution">
    <text evidence="5">The sequence shown here is derived from an EMBL/GenBank/DDBJ whole genome shotgun (WGS) entry which is preliminary data.</text>
</comment>
<feature type="domain" description="4Fe-4S ferredoxin-type" evidence="4">
    <location>
        <begin position="15"/>
        <end position="45"/>
    </location>
</feature>
<dbReference type="InterPro" id="IPR007525">
    <property type="entry name" value="FrhB_FdhB_C"/>
</dbReference>
<evidence type="ECO:0000313" key="5">
    <source>
        <dbReference type="EMBL" id="TEB12515.1"/>
    </source>
</evidence>
<gene>
    <name evidence="5" type="ORF">Pmgp_00846</name>
</gene>
<dbReference type="Pfam" id="PF04432">
    <property type="entry name" value="FrhB_FdhB_C"/>
    <property type="match status" value="1"/>
</dbReference>
<dbReference type="Pfam" id="PF04422">
    <property type="entry name" value="FrhB_FdhB_N"/>
    <property type="match status" value="1"/>
</dbReference>
<accession>A0A4Y7RU66</accession>
<dbReference type="OrthoDB" id="430408at2"/>
<dbReference type="RefSeq" id="WP_134212726.1">
    <property type="nucleotide sequence ID" value="NZ_QFFZ01000006.1"/>
</dbReference>
<dbReference type="InterPro" id="IPR045220">
    <property type="entry name" value="FRHB/FDHB/HCAR-like"/>
</dbReference>
<dbReference type="InterPro" id="IPR007516">
    <property type="entry name" value="Co_F420_Hydgase/DH_bsu_N"/>
</dbReference>
<evidence type="ECO:0000256" key="1">
    <source>
        <dbReference type="ARBA" id="ARBA00022723"/>
    </source>
</evidence>
<evidence type="ECO:0000259" key="4">
    <source>
        <dbReference type="PROSITE" id="PS51379"/>
    </source>
</evidence>
<proteinExistence type="predicted"/>
<dbReference type="PANTHER" id="PTHR31332">
    <property type="entry name" value="7-HYDROXYMETHYL CHLOROPHYLL A REDUCTASE, CHLOROPLASTIC"/>
    <property type="match status" value="1"/>
</dbReference>
<reference evidence="5 6" key="1">
    <citation type="journal article" date="2018" name="Environ. Microbiol.">
        <title>Novel energy conservation strategies and behaviour of Pelotomaculum schinkii driving syntrophic propionate catabolism.</title>
        <authorList>
            <person name="Hidalgo-Ahumada C.A.P."/>
            <person name="Nobu M.K."/>
            <person name="Narihiro T."/>
            <person name="Tamaki H."/>
            <person name="Liu W.T."/>
            <person name="Kamagata Y."/>
            <person name="Stams A.J.M."/>
            <person name="Imachi H."/>
            <person name="Sousa D.Z."/>
        </authorList>
    </citation>
    <scope>NUCLEOTIDE SEQUENCE [LARGE SCALE GENOMIC DNA]</scope>
    <source>
        <strain evidence="5 6">MGP</strain>
    </source>
</reference>
<dbReference type="InterPro" id="IPR017896">
    <property type="entry name" value="4Fe4S_Fe-S-bd"/>
</dbReference>
<organism evidence="5 6">
    <name type="scientific">Pelotomaculum propionicicum</name>
    <dbReference type="NCBI Taxonomy" id="258475"/>
    <lineage>
        <taxon>Bacteria</taxon>
        <taxon>Bacillati</taxon>
        <taxon>Bacillota</taxon>
        <taxon>Clostridia</taxon>
        <taxon>Eubacteriales</taxon>
        <taxon>Desulfotomaculaceae</taxon>
        <taxon>Pelotomaculum</taxon>
    </lineage>
</organism>
<dbReference type="GO" id="GO:0052592">
    <property type="term" value="F:oxidoreductase activity, acting on CH or CH2 groups, with an iron-sulfur protein as acceptor"/>
    <property type="evidence" value="ECO:0007669"/>
    <property type="project" value="TreeGrafter"/>
</dbReference>